<evidence type="ECO:0000259" key="3">
    <source>
        <dbReference type="Pfam" id="PF19343"/>
    </source>
</evidence>
<feature type="domain" description="HAM1-like C-terminal" evidence="2">
    <location>
        <begin position="677"/>
        <end position="730"/>
    </location>
</feature>
<dbReference type="GeneID" id="27685438"/>
<dbReference type="PANTHER" id="PTHR31138:SF1">
    <property type="entry name" value="PDZ DOMAIN-CONTAINING PROTEIN"/>
    <property type="match status" value="1"/>
</dbReference>
<dbReference type="VEuPathDB" id="FungiDB:SPPG_01801"/>
<name>A0A0L0HNT2_SPIPD</name>
<sequence length="757" mass="83167">MSDIERQRAEKVREVTGALKEGKLPTTAQAVSGIQQIQQDASLGGVSKDLSPAGKKVLADTERILDDTKKVITQTMPNNELQNTIYYGGLAARRSQPLSASEASTAADQLVQAGAKAAQLAKMIVTSGEFRSLLSEISEIAQEIARSNIDEASDDLANDPNAPEQVRDTAARTRETVRNNDLQGAAQQGRQQAQVTYEQGKQQAYNAANEQSRKAQEAGDATRRTAGDSLAGGATLRDTAKNLVDTIANQAERHLPEDTVNKTSGAIREHGAKLHTGEESATGLKNQAIEQGRSLANQATAQLRDPNSQLRQTGERVARKLVDMPEDKRRDIIRRVKVVAKTLQSKPEFQGGIDDIFDILAPLGWQAKTAASAAISKTAEAPTDPNQLEASREARIATANAKQLIENFANGRSLDPLIVALQGFAEEAREDQELRAFWNDFGAYLRRTIREPGYVEQANYDREAEELVERGRRALDKYNYHTQKISYESRNYAQALASNKTTQRLQSDANALVNDLFLDERGKPTFKPELLRDLAKCIPAIADKLAYLPIPRVEVDDGTYHLIFDNIILHSTILPKYVHIVTDTTVDASKKDPNEQFNNYILLEISKIEASARDIAWLFNKHSGFWKAGDVGLADFDIKGEGLSIRVKIIPGAETGRAAPSDDVKGRFLHAAEVETTLHNLDLRLHDSHHDFLYKIAKPILQSRAKKQIEQAVSDSLRDLIFSLDEKVAQAANQVAPVGGPEPAKGIPEWGSKAFNA</sequence>
<dbReference type="OMA" id="EWRSEAY"/>
<dbReference type="GO" id="GO:0008289">
    <property type="term" value="F:lipid binding"/>
    <property type="evidence" value="ECO:0007669"/>
    <property type="project" value="InterPro"/>
</dbReference>
<feature type="region of interest" description="Disordered" evidence="1">
    <location>
        <begin position="178"/>
        <end position="234"/>
    </location>
</feature>
<evidence type="ECO:0000313" key="4">
    <source>
        <dbReference type="EMBL" id="KND02718.1"/>
    </source>
</evidence>
<dbReference type="InterPro" id="IPR045967">
    <property type="entry name" value="HAM1-like_N"/>
</dbReference>
<dbReference type="OrthoDB" id="19394at2759"/>
<dbReference type="AlphaFoldDB" id="A0A0L0HNT2"/>
<reference evidence="4 5" key="1">
    <citation type="submission" date="2009-08" db="EMBL/GenBank/DDBJ databases">
        <title>The Genome Sequence of Spizellomyces punctatus strain DAOM BR117.</title>
        <authorList>
            <consortium name="The Broad Institute Genome Sequencing Platform"/>
            <person name="Russ C."/>
            <person name="Cuomo C."/>
            <person name="Shea T."/>
            <person name="Young S.K."/>
            <person name="Zeng Q."/>
            <person name="Koehrsen M."/>
            <person name="Haas B."/>
            <person name="Borodovsky M."/>
            <person name="Guigo R."/>
            <person name="Alvarado L."/>
            <person name="Berlin A."/>
            <person name="Bochicchio J."/>
            <person name="Borenstein D."/>
            <person name="Chapman S."/>
            <person name="Chen Z."/>
            <person name="Engels R."/>
            <person name="Freedman E."/>
            <person name="Gellesch M."/>
            <person name="Goldberg J."/>
            <person name="Griggs A."/>
            <person name="Gujja S."/>
            <person name="Heiman D."/>
            <person name="Hepburn T."/>
            <person name="Howarth C."/>
            <person name="Jen D."/>
            <person name="Larson L."/>
            <person name="Lewis B."/>
            <person name="Mehta T."/>
            <person name="Park D."/>
            <person name="Pearson M."/>
            <person name="Roberts A."/>
            <person name="Saif S."/>
            <person name="Shenoy N."/>
            <person name="Sisk P."/>
            <person name="Stolte C."/>
            <person name="Sykes S."/>
            <person name="Thomson T."/>
            <person name="Walk T."/>
            <person name="White J."/>
            <person name="Yandava C."/>
            <person name="Burger G."/>
            <person name="Gray M.W."/>
            <person name="Holland P.W.H."/>
            <person name="King N."/>
            <person name="Lang F.B.F."/>
            <person name="Roger A.J."/>
            <person name="Ruiz-Trillo I."/>
            <person name="Lander E."/>
            <person name="Nusbaum C."/>
        </authorList>
    </citation>
    <scope>NUCLEOTIDE SEQUENCE [LARGE SCALE GENOMIC DNA]</scope>
    <source>
        <strain evidence="4 5">DAOM BR117</strain>
    </source>
</reference>
<feature type="compositionally biased region" description="Polar residues" evidence="1">
    <location>
        <begin position="195"/>
        <end position="210"/>
    </location>
</feature>
<dbReference type="Proteomes" id="UP000053201">
    <property type="component" value="Unassembled WGS sequence"/>
</dbReference>
<feature type="compositionally biased region" description="Low complexity" evidence="1">
    <location>
        <begin position="183"/>
        <end position="194"/>
    </location>
</feature>
<dbReference type="InParanoid" id="A0A0L0HNT2"/>
<dbReference type="Pfam" id="PF14613">
    <property type="entry name" value="HAM1_C"/>
    <property type="match status" value="1"/>
</dbReference>
<gene>
    <name evidence="4" type="ORF">SPPG_01801</name>
</gene>
<dbReference type="eggNOG" id="ENOG502QYDH">
    <property type="taxonomic scope" value="Eukaryota"/>
</dbReference>
<protein>
    <submittedName>
        <fullName evidence="4">Uncharacterized protein</fullName>
    </submittedName>
</protein>
<dbReference type="EMBL" id="KQ257452">
    <property type="protein sequence ID" value="KND02718.1"/>
    <property type="molecule type" value="Genomic_DNA"/>
</dbReference>
<proteinExistence type="predicted"/>
<keyword evidence="5" id="KW-1185">Reference proteome</keyword>
<dbReference type="STRING" id="645134.A0A0L0HNT2"/>
<dbReference type="SUPFAM" id="SSF55394">
    <property type="entry name" value="Bactericidal permeability-increasing protein, BPI"/>
    <property type="match status" value="1"/>
</dbReference>
<evidence type="ECO:0000259" key="2">
    <source>
        <dbReference type="Pfam" id="PF14613"/>
    </source>
</evidence>
<dbReference type="RefSeq" id="XP_016610757.1">
    <property type="nucleotide sequence ID" value="XM_016750114.1"/>
</dbReference>
<evidence type="ECO:0000256" key="1">
    <source>
        <dbReference type="SAM" id="MobiDB-lite"/>
    </source>
</evidence>
<feature type="region of interest" description="Disordered" evidence="1">
    <location>
        <begin position="735"/>
        <end position="757"/>
    </location>
</feature>
<organism evidence="4 5">
    <name type="scientific">Spizellomyces punctatus (strain DAOM BR117)</name>
    <dbReference type="NCBI Taxonomy" id="645134"/>
    <lineage>
        <taxon>Eukaryota</taxon>
        <taxon>Fungi</taxon>
        <taxon>Fungi incertae sedis</taxon>
        <taxon>Chytridiomycota</taxon>
        <taxon>Chytridiomycota incertae sedis</taxon>
        <taxon>Chytridiomycetes</taxon>
        <taxon>Spizellomycetales</taxon>
        <taxon>Spizellomycetaceae</taxon>
        <taxon>Spizellomyces</taxon>
    </lineage>
</organism>
<accession>A0A0L0HNT2</accession>
<feature type="domain" description="HAM1-like N-terminal" evidence="3">
    <location>
        <begin position="14"/>
        <end position="649"/>
    </location>
</feature>
<dbReference type="InterPro" id="IPR017943">
    <property type="entry name" value="Bactericidal_perm-incr_a/b_dom"/>
</dbReference>
<feature type="compositionally biased region" description="Basic and acidic residues" evidence="1">
    <location>
        <begin position="211"/>
        <end position="226"/>
    </location>
</feature>
<dbReference type="Pfam" id="PF19343">
    <property type="entry name" value="HAM1_N"/>
    <property type="match status" value="1"/>
</dbReference>
<dbReference type="Gene3D" id="3.15.10.10">
    <property type="entry name" value="Bactericidal permeability-increasing protein, domain 1"/>
    <property type="match status" value="1"/>
</dbReference>
<evidence type="ECO:0000313" key="5">
    <source>
        <dbReference type="Proteomes" id="UP000053201"/>
    </source>
</evidence>
<dbReference type="InterPro" id="IPR027842">
    <property type="entry name" value="HAM1-like_C"/>
</dbReference>
<dbReference type="PANTHER" id="PTHR31138">
    <property type="entry name" value="CHROMOSOME 19, WHOLE GENOME SHOTGUN SEQUENCE"/>
    <property type="match status" value="1"/>
</dbReference>